<reference evidence="10" key="2">
    <citation type="submission" date="2025-05" db="UniProtKB">
        <authorList>
            <consortium name="Ensembl"/>
        </authorList>
    </citation>
    <scope>IDENTIFICATION</scope>
</reference>
<organism evidence="10 11">
    <name type="scientific">Canis lupus familiaris</name>
    <name type="common">Dog</name>
    <name type="synonym">Canis familiaris</name>
    <dbReference type="NCBI Taxonomy" id="9615"/>
    <lineage>
        <taxon>Eukaryota</taxon>
        <taxon>Metazoa</taxon>
        <taxon>Chordata</taxon>
        <taxon>Craniata</taxon>
        <taxon>Vertebrata</taxon>
        <taxon>Euteleostomi</taxon>
        <taxon>Mammalia</taxon>
        <taxon>Eutheria</taxon>
        <taxon>Laurasiatheria</taxon>
        <taxon>Carnivora</taxon>
        <taxon>Caniformia</taxon>
        <taxon>Canidae</taxon>
        <taxon>Canis</taxon>
    </lineage>
</organism>
<dbReference type="AlphaFoldDB" id="A0A8C0NJU0"/>
<dbReference type="Ensembl" id="ENSCAFT00030032076.1">
    <property type="protein sequence ID" value="ENSCAFP00030027969.1"/>
    <property type="gene ID" value="ENSCAFG00030016923.1"/>
</dbReference>
<feature type="region of interest" description="Disordered" evidence="8">
    <location>
        <begin position="1"/>
        <end position="23"/>
    </location>
</feature>
<evidence type="ECO:0000313" key="11">
    <source>
        <dbReference type="Proteomes" id="UP000694429"/>
    </source>
</evidence>
<dbReference type="Pfam" id="PF05182">
    <property type="entry name" value="Fip1"/>
    <property type="match status" value="1"/>
</dbReference>
<feature type="compositionally biased region" description="Basic residues" evidence="8">
    <location>
        <begin position="849"/>
        <end position="859"/>
    </location>
</feature>
<dbReference type="PANTHER" id="PTHR13484:SF9">
    <property type="entry name" value="PRE-MRNA 3'-END-PROCESSING FACTOR FIP1"/>
    <property type="match status" value="1"/>
</dbReference>
<feature type="compositionally biased region" description="Basic and acidic residues" evidence="8">
    <location>
        <begin position="575"/>
        <end position="586"/>
    </location>
</feature>
<feature type="compositionally biased region" description="Acidic residues" evidence="8">
    <location>
        <begin position="361"/>
        <end position="375"/>
    </location>
</feature>
<feature type="compositionally biased region" description="Basic and acidic residues" evidence="8">
    <location>
        <begin position="743"/>
        <end position="781"/>
    </location>
</feature>
<dbReference type="PANTHER" id="PTHR13484">
    <property type="entry name" value="FIP1-LIKE 1 PROTEIN"/>
    <property type="match status" value="1"/>
</dbReference>
<feature type="region of interest" description="Disordered" evidence="8">
    <location>
        <begin position="642"/>
        <end position="881"/>
    </location>
</feature>
<feature type="compositionally biased region" description="Low complexity" evidence="8">
    <location>
        <begin position="554"/>
        <end position="565"/>
    </location>
</feature>
<gene>
    <name evidence="10" type="primary">FIP1L1</name>
</gene>
<feature type="region of interest" description="Disordered" evidence="8">
    <location>
        <begin position="518"/>
        <end position="586"/>
    </location>
</feature>
<name>A0A8C0NJU0_CANLF</name>
<feature type="compositionally biased region" description="Pro residues" evidence="8">
    <location>
        <begin position="642"/>
        <end position="693"/>
    </location>
</feature>
<keyword evidence="4" id="KW-0597">Phosphoprotein</keyword>
<proteinExistence type="inferred from homology"/>
<comment type="similarity">
    <text evidence="2">Belongs to the FIP1 family.</text>
</comment>
<feature type="compositionally biased region" description="Basic and acidic residues" evidence="8">
    <location>
        <begin position="206"/>
        <end position="219"/>
    </location>
</feature>
<feature type="compositionally biased region" description="Basic residues" evidence="8">
    <location>
        <begin position="157"/>
        <end position="167"/>
    </location>
</feature>
<comment type="subcellular location">
    <subcellularLocation>
        <location evidence="1">Nucleus</location>
    </subcellularLocation>
</comment>
<evidence type="ECO:0000256" key="4">
    <source>
        <dbReference type="ARBA" id="ARBA00022553"/>
    </source>
</evidence>
<evidence type="ECO:0000256" key="5">
    <source>
        <dbReference type="ARBA" id="ARBA00022664"/>
    </source>
</evidence>
<evidence type="ECO:0000259" key="9">
    <source>
        <dbReference type="Pfam" id="PF05182"/>
    </source>
</evidence>
<evidence type="ECO:0000256" key="8">
    <source>
        <dbReference type="SAM" id="MobiDB-lite"/>
    </source>
</evidence>
<feature type="compositionally biased region" description="Basic residues" evidence="8">
    <location>
        <begin position="831"/>
        <end position="840"/>
    </location>
</feature>
<dbReference type="InterPro" id="IPR007854">
    <property type="entry name" value="Fip1_dom"/>
</dbReference>
<dbReference type="Ensembl" id="ENSCAFT00030032379.1">
    <property type="protein sequence ID" value="ENSCAFP00030028241.1"/>
    <property type="gene ID" value="ENSCAFG00030016923.1"/>
</dbReference>
<keyword evidence="6" id="KW-0539">Nucleus</keyword>
<keyword evidence="5" id="KW-0507">mRNA processing</keyword>
<feature type="compositionally biased region" description="Basic and acidic residues" evidence="8">
    <location>
        <begin position="790"/>
        <end position="817"/>
    </location>
</feature>
<feature type="region of interest" description="Disordered" evidence="8">
    <location>
        <begin position="155"/>
        <end position="261"/>
    </location>
</feature>
<dbReference type="GO" id="GO:0006397">
    <property type="term" value="P:mRNA processing"/>
    <property type="evidence" value="ECO:0007669"/>
    <property type="project" value="UniProtKB-KW"/>
</dbReference>
<feature type="compositionally biased region" description="Acidic residues" evidence="8">
    <location>
        <begin position="324"/>
        <end position="335"/>
    </location>
</feature>
<evidence type="ECO:0000256" key="3">
    <source>
        <dbReference type="ARBA" id="ARBA00017456"/>
    </source>
</evidence>
<feature type="compositionally biased region" description="Basic and acidic residues" evidence="8">
    <location>
        <begin position="169"/>
        <end position="199"/>
    </location>
</feature>
<reference evidence="10" key="1">
    <citation type="submission" date="2019-03" db="EMBL/GenBank/DDBJ databases">
        <authorList>
            <person name="Warren W.C."/>
            <person name="Johnson G.S."/>
        </authorList>
    </citation>
    <scope>NUCLEOTIDE SEQUENCE [LARGE SCALE GENOMIC DNA]</scope>
    <source>
        <strain evidence="10">Basenji</strain>
    </source>
</reference>
<accession>A0A8C0NJU0</accession>
<evidence type="ECO:0000256" key="6">
    <source>
        <dbReference type="ARBA" id="ARBA00023242"/>
    </source>
</evidence>
<feature type="compositionally biased region" description="Low complexity" evidence="8">
    <location>
        <begin position="220"/>
        <end position="240"/>
    </location>
</feature>
<dbReference type="InterPro" id="IPR051187">
    <property type="entry name" value="Pre-mRNA_3'-end_processing_reg"/>
</dbReference>
<feature type="region of interest" description="Disordered" evidence="8">
    <location>
        <begin position="324"/>
        <end position="376"/>
    </location>
</feature>
<sequence>REEGSKGRGQGKVGRHGGEPQRDVQHLGRVVHVAHPLTQLLLQLLEHRLPLQLRRCSRRHVISGEVGSVAHGGDHHAVLEATAADDLPEGLHGPALQQAAQHEHGLGLLGAPAHGRGLELPQVTRRASHRLQQPRRSAAPVQALGAGGVQARILLSSRRRRRLRPRAGPHVDEDPRPPARLEGGDVDDSGRASRLRENKGAPAADGGRRRTPRGERDPRGAGPSAPRRRSPAQVPGAAEAKPPKDAAPRRGCCACADRPPPEPVLCAASDAAAAAVGLEPRASCEVERLVSELSGGTGGDEEEEWLYGGPWDVHVHSDLAKDLDENEVERPEEENASANPPSGIEDETAENGVPKPKVTETEDDSDSDSDDDEDDVHVTIGDIKTGAPQYGSYGTAPVNLNIKTGGRVYGTTGTKVKGVDLDAPGSINGVPLLEVDLDSFEDKPWRKPGADLSDYFNYGFNEDTWKAYCEKQKRIRMGLEVIPVTSTTNKITAEDCTMEVTPGAEIQDGRFNLFKVQQGRTGNSEKEAALPSTKAEFTSPPSLFKTGLPPSRNSTSSQSQTSTASRKANSSVGKWQDRYGRAESPDLRRLPGAIDVIGQTITISRVEGRRRANENSNIQVLSERSATEVDNNFSKPPPFFPPGAPPTHLPPPPFLPPPPTVSTAPPLIPPPGIPITVPPPGFPPPPGAPPPSLIPTIESGHSSGYDSRSARAFPYGNVAFPHLPGSAPSWPSLVDTSKQWDYYSRREKDRDRDRDRDRERDRDRDRERERTRERERERDHSPTPSVFNSDEERYRYREYAERGYERHRASREKEERHRERRHREKEETRHKSSRSNSRRRHESEEGDSHRRHKHKKSKRSKEGKEAGSEPAPEQESTEAAPADSFSILAKQACIIPDVLLPLTARRMSPHLKNIKHHMINILIHS</sequence>
<dbReference type="GO" id="GO:0005634">
    <property type="term" value="C:nucleus"/>
    <property type="evidence" value="ECO:0007669"/>
    <property type="project" value="UniProtKB-SubCell"/>
</dbReference>
<evidence type="ECO:0000256" key="1">
    <source>
        <dbReference type="ARBA" id="ARBA00004123"/>
    </source>
</evidence>
<evidence type="ECO:0000256" key="2">
    <source>
        <dbReference type="ARBA" id="ARBA00007459"/>
    </source>
</evidence>
<protein>
    <recommendedName>
        <fullName evidence="3">Pre-mRNA 3'-end-processing factor FIP1</fullName>
    </recommendedName>
    <alternativeName>
        <fullName evidence="7">FIP1-like 1 protein</fullName>
    </alternativeName>
</protein>
<evidence type="ECO:0000313" key="10">
    <source>
        <dbReference type="Ensembl" id="ENSCAFP00030028241.1"/>
    </source>
</evidence>
<dbReference type="Proteomes" id="UP000694429">
    <property type="component" value="Chromosome 13"/>
</dbReference>
<evidence type="ECO:0000256" key="7">
    <source>
        <dbReference type="ARBA" id="ARBA00031816"/>
    </source>
</evidence>
<feature type="domain" description="Pre-mRNA polyadenylation factor Fip1" evidence="9">
    <location>
        <begin position="434"/>
        <end position="476"/>
    </location>
</feature>